<reference evidence="2 3" key="1">
    <citation type="submission" date="2022-01" db="EMBL/GenBank/DDBJ databases">
        <title>A chromosomal length assembly of Cordylochernes scorpioides.</title>
        <authorList>
            <person name="Zeh D."/>
            <person name="Zeh J."/>
        </authorList>
    </citation>
    <scope>NUCLEOTIDE SEQUENCE [LARGE SCALE GENOMIC DNA]</scope>
    <source>
        <strain evidence="2">IN4F17</strain>
        <tissue evidence="2">Whole Body</tissue>
    </source>
</reference>
<dbReference type="Gene3D" id="2.40.50.90">
    <property type="match status" value="1"/>
</dbReference>
<dbReference type="InterPro" id="IPR002999">
    <property type="entry name" value="Tudor"/>
</dbReference>
<dbReference type="InterPro" id="IPR035437">
    <property type="entry name" value="SNase_OB-fold_sf"/>
</dbReference>
<dbReference type="PANTHER" id="PTHR22948:SF65">
    <property type="entry name" value="A-KINASE ANCHORING PROTEIN 1"/>
    <property type="match status" value="1"/>
</dbReference>
<evidence type="ECO:0000259" key="1">
    <source>
        <dbReference type="PROSITE" id="PS50304"/>
    </source>
</evidence>
<gene>
    <name evidence="2" type="ORF">LAZ67_12003099</name>
</gene>
<sequence>MVILQMKTVLCREVSSSGSVLSWRFYCIRRGVLFVHGKSCYTYVVVVVVSKEESQMSPCISNTAAAISTILLFIGKWVPLPYFVSSLYQLTHSIVQLQLPVEVPVCVILSSMVTAGHFFLQQPTHPSHPSLAHLNRQMLAFYSHMDTPLLPVPLPAPGAICAAPVISGWFRAQVVSAVDEDTQECDIKFLDYGGYIRIHISMLRQIWSDFMVLPFQATECYLADVVPNTEDGLWSAKACEVFEELAQGQILQAVVVGFAEDGVPCVELHKVQGETNVFINKELVDLNLAQWASTSP</sequence>
<dbReference type="PANTHER" id="PTHR22948">
    <property type="entry name" value="TUDOR DOMAIN CONTAINING PROTEIN"/>
    <property type="match status" value="1"/>
</dbReference>
<proteinExistence type="predicted"/>
<dbReference type="Proteomes" id="UP001235939">
    <property type="component" value="Chromosome 12"/>
</dbReference>
<feature type="domain" description="Tudor" evidence="1">
    <location>
        <begin position="154"/>
        <end position="213"/>
    </location>
</feature>
<dbReference type="InterPro" id="IPR050621">
    <property type="entry name" value="Tudor_domain_containing"/>
</dbReference>
<dbReference type="EMBL" id="CP092874">
    <property type="protein sequence ID" value="UYV75248.1"/>
    <property type="molecule type" value="Genomic_DNA"/>
</dbReference>
<evidence type="ECO:0000313" key="3">
    <source>
        <dbReference type="Proteomes" id="UP001235939"/>
    </source>
</evidence>
<dbReference type="CDD" id="cd20407">
    <property type="entry name" value="Tudor_AKAP1"/>
    <property type="match status" value="1"/>
</dbReference>
<dbReference type="SUPFAM" id="SSF63748">
    <property type="entry name" value="Tudor/PWWP/MBT"/>
    <property type="match status" value="1"/>
</dbReference>
<dbReference type="Gene3D" id="2.30.30.140">
    <property type="match status" value="1"/>
</dbReference>
<evidence type="ECO:0000313" key="2">
    <source>
        <dbReference type="EMBL" id="UYV75248.1"/>
    </source>
</evidence>
<keyword evidence="3" id="KW-1185">Reference proteome</keyword>
<protein>
    <submittedName>
        <fullName evidence="2">AKAP1</fullName>
    </submittedName>
</protein>
<organism evidence="2 3">
    <name type="scientific">Cordylochernes scorpioides</name>
    <dbReference type="NCBI Taxonomy" id="51811"/>
    <lineage>
        <taxon>Eukaryota</taxon>
        <taxon>Metazoa</taxon>
        <taxon>Ecdysozoa</taxon>
        <taxon>Arthropoda</taxon>
        <taxon>Chelicerata</taxon>
        <taxon>Arachnida</taxon>
        <taxon>Pseudoscorpiones</taxon>
        <taxon>Cheliferoidea</taxon>
        <taxon>Chernetidae</taxon>
        <taxon>Cordylochernes</taxon>
    </lineage>
</organism>
<dbReference type="PROSITE" id="PS50304">
    <property type="entry name" value="TUDOR"/>
    <property type="match status" value="1"/>
</dbReference>
<dbReference type="Pfam" id="PF00567">
    <property type="entry name" value="TUDOR"/>
    <property type="match status" value="1"/>
</dbReference>
<dbReference type="InterPro" id="IPR047367">
    <property type="entry name" value="Tudor_AKAP1"/>
</dbReference>
<accession>A0ABY6L2Q6</accession>
<dbReference type="SMART" id="SM00333">
    <property type="entry name" value="TUDOR"/>
    <property type="match status" value="1"/>
</dbReference>
<name>A0ABY6L2Q6_9ARAC</name>